<dbReference type="EMBL" id="JBHUPD010000003">
    <property type="protein sequence ID" value="MFD2873748.1"/>
    <property type="molecule type" value="Genomic_DNA"/>
</dbReference>
<dbReference type="Gene3D" id="2.60.120.10">
    <property type="entry name" value="Jelly Rolls"/>
    <property type="match status" value="1"/>
</dbReference>
<sequence length="193" mass="22629">METALFLKHLRSYVDVPESDFPEFIRLLVPLKLKKGDCFYRAGEIPRYSPFILKGCLRQYTLNEKGEEQIILFNEEGNWAGQIGSMRTQTPTNVFLEALEPCEALGITLENIDRGMVEFPWYQRYFLKKYPADHARLLEQANRLKTEPPEVLYQELLRDHPSLVLRVPQHYIANYLGIRTETLSRIKKRLLKA</sequence>
<feature type="domain" description="Cyclic nucleotide-binding" evidence="1">
    <location>
        <begin position="12"/>
        <end position="133"/>
    </location>
</feature>
<accession>A0ABW5YEF9</accession>
<gene>
    <name evidence="2" type="ORF">ACFS5N_14780</name>
</gene>
<dbReference type="InterPro" id="IPR014710">
    <property type="entry name" value="RmlC-like_jellyroll"/>
</dbReference>
<organism evidence="2 3">
    <name type="scientific">Mucilaginibacter ximonensis</name>
    <dbReference type="NCBI Taxonomy" id="538021"/>
    <lineage>
        <taxon>Bacteria</taxon>
        <taxon>Pseudomonadati</taxon>
        <taxon>Bacteroidota</taxon>
        <taxon>Sphingobacteriia</taxon>
        <taxon>Sphingobacteriales</taxon>
        <taxon>Sphingobacteriaceae</taxon>
        <taxon>Mucilaginibacter</taxon>
    </lineage>
</organism>
<dbReference type="CDD" id="cd00038">
    <property type="entry name" value="CAP_ED"/>
    <property type="match status" value="1"/>
</dbReference>
<dbReference type="RefSeq" id="WP_377187092.1">
    <property type="nucleotide sequence ID" value="NZ_JBHUPD010000003.1"/>
</dbReference>
<name>A0ABW5YEF9_9SPHI</name>
<dbReference type="Proteomes" id="UP001597557">
    <property type="component" value="Unassembled WGS sequence"/>
</dbReference>
<comment type="caution">
    <text evidence="2">The sequence shown here is derived from an EMBL/GenBank/DDBJ whole genome shotgun (WGS) entry which is preliminary data.</text>
</comment>
<dbReference type="Pfam" id="PF00027">
    <property type="entry name" value="cNMP_binding"/>
    <property type="match status" value="1"/>
</dbReference>
<dbReference type="PROSITE" id="PS50042">
    <property type="entry name" value="CNMP_BINDING_3"/>
    <property type="match status" value="1"/>
</dbReference>
<reference evidence="3" key="1">
    <citation type="journal article" date="2019" name="Int. J. Syst. Evol. Microbiol.">
        <title>The Global Catalogue of Microorganisms (GCM) 10K type strain sequencing project: providing services to taxonomists for standard genome sequencing and annotation.</title>
        <authorList>
            <consortium name="The Broad Institute Genomics Platform"/>
            <consortium name="The Broad Institute Genome Sequencing Center for Infectious Disease"/>
            <person name="Wu L."/>
            <person name="Ma J."/>
        </authorList>
    </citation>
    <scope>NUCLEOTIDE SEQUENCE [LARGE SCALE GENOMIC DNA]</scope>
    <source>
        <strain evidence="3">KCTC 22437</strain>
    </source>
</reference>
<dbReference type="InterPro" id="IPR000595">
    <property type="entry name" value="cNMP-bd_dom"/>
</dbReference>
<keyword evidence="3" id="KW-1185">Reference proteome</keyword>
<evidence type="ECO:0000313" key="2">
    <source>
        <dbReference type="EMBL" id="MFD2873748.1"/>
    </source>
</evidence>
<dbReference type="InterPro" id="IPR018490">
    <property type="entry name" value="cNMP-bd_dom_sf"/>
</dbReference>
<dbReference type="SUPFAM" id="SSF51206">
    <property type="entry name" value="cAMP-binding domain-like"/>
    <property type="match status" value="1"/>
</dbReference>
<protein>
    <submittedName>
        <fullName evidence="2">Crp/Fnr family transcriptional regulator</fullName>
    </submittedName>
</protein>
<evidence type="ECO:0000313" key="3">
    <source>
        <dbReference type="Proteomes" id="UP001597557"/>
    </source>
</evidence>
<evidence type="ECO:0000259" key="1">
    <source>
        <dbReference type="PROSITE" id="PS50042"/>
    </source>
</evidence>
<proteinExistence type="predicted"/>